<dbReference type="InterPro" id="IPR000184">
    <property type="entry name" value="Bac_surfAg_D15"/>
</dbReference>
<dbReference type="GO" id="GO:0019867">
    <property type="term" value="C:outer membrane"/>
    <property type="evidence" value="ECO:0007669"/>
    <property type="project" value="InterPro"/>
</dbReference>
<evidence type="ECO:0000313" key="5">
    <source>
        <dbReference type="EMBL" id="ABC62420.1"/>
    </source>
</evidence>
<evidence type="ECO:0000256" key="1">
    <source>
        <dbReference type="ARBA" id="ARBA00004370"/>
    </source>
</evidence>
<dbReference type="AlphaFoldDB" id="Q2ND21"/>
<dbReference type="Pfam" id="PF01103">
    <property type="entry name" value="Omp85"/>
    <property type="match status" value="1"/>
</dbReference>
<keyword evidence="2" id="KW-0812">Transmembrane</keyword>
<evidence type="ECO:0000313" key="6">
    <source>
        <dbReference type="Proteomes" id="UP000008808"/>
    </source>
</evidence>
<organism evidence="5 6">
    <name type="scientific">Erythrobacter litoralis (strain HTCC2594)</name>
    <dbReference type="NCBI Taxonomy" id="314225"/>
    <lineage>
        <taxon>Bacteria</taxon>
        <taxon>Pseudomonadati</taxon>
        <taxon>Pseudomonadota</taxon>
        <taxon>Alphaproteobacteria</taxon>
        <taxon>Sphingomonadales</taxon>
        <taxon>Erythrobacteraceae</taxon>
        <taxon>Erythrobacter/Porphyrobacter group</taxon>
        <taxon>Erythrobacter</taxon>
    </lineage>
</organism>
<name>Q2ND21_ERYLH</name>
<evidence type="ECO:0000256" key="3">
    <source>
        <dbReference type="ARBA" id="ARBA00023136"/>
    </source>
</evidence>
<dbReference type="Gene3D" id="2.40.160.50">
    <property type="entry name" value="membrane protein fhac: a member of the omp85/tpsb transporter family"/>
    <property type="match status" value="1"/>
</dbReference>
<keyword evidence="3" id="KW-0472">Membrane</keyword>
<evidence type="ECO:0000256" key="2">
    <source>
        <dbReference type="ARBA" id="ARBA00022452"/>
    </source>
</evidence>
<dbReference type="STRING" id="314225.ELI_01640"/>
<dbReference type="HOGENOM" id="CLU_018618_0_0_5"/>
<protein>
    <recommendedName>
        <fullName evidence="4">Bacterial surface antigen (D15) domain-containing protein</fullName>
    </recommendedName>
</protein>
<gene>
    <name evidence="5" type="ordered locus">ELI_01640</name>
</gene>
<feature type="domain" description="Bacterial surface antigen (D15)" evidence="4">
    <location>
        <begin position="449"/>
        <end position="748"/>
    </location>
</feature>
<keyword evidence="2" id="KW-1134">Transmembrane beta strand</keyword>
<dbReference type="PANTHER" id="PTHR12815">
    <property type="entry name" value="SORTING AND ASSEMBLY MACHINERY SAMM50 PROTEIN FAMILY MEMBER"/>
    <property type="match status" value="1"/>
</dbReference>
<evidence type="ECO:0000259" key="4">
    <source>
        <dbReference type="Pfam" id="PF01103"/>
    </source>
</evidence>
<sequence length="748" mass="80715">MAGSASPATSRTGWCAAPPINARQRALAGPRSSARQASLIAGSLHWAAILALALPSQLAAQQSQQQRLEDLIPDSAVEDPDSWAAQGVEARPEDAVDEVADADIDTDTPLAELPDMAIEWPDEIELAEAPEVEPDESLEFAEATFGDEDFLPDAQVVEITDSLVLAFPAQDEGFTVRNEFVERFDALSNIKAFDDGETNVAQLAARAAADEELLNNLLRNYGFYDGLVVRTLGEIQEADEIPAVRFDIVPGPRYRFGVIDLGSLVTAPDANELRAAFEIESGDPLDNDRIIAEQLDLDIALGETGYPFAEIAAPSLLIDHDRSEGDLTLPVEPNGKYAFGQVISDRPEFLSSRHLQRIARFEAGDVYQRSLQLDLRRAITATGLVSRVSIDVQEVQPPADGDVGVVDLNVAMTPAPLRTIAGAVGYGSEEGFRVQASWEHRNLFPPEGSLRVRGILGTREQLAGVTFRKNNFRKRDQILTLDAYASDLETDAVDARTIALRGTFERVSNLLFQKDFSWLVGAEVLATDERNVVRAAQTPNPLPRETFFIGSIFGEATIDDTDSLLDPTKGFRLRGFAAPEVSRTQGSQYFYLRAQVDGSIYQRVTDNVVLAGRLTAATITGAPRFAIAPSRRLYAGGGGSVRGYGFQAIGPVDQFDIPLGGRSLVEGSVEARVQTGFMDGAVSVVPFLDFGSVSTSSIPDFETVKFGAGLGLRYATGFGPIRFDVGVPLNPGPNDSSVAVYVSLGQAF</sequence>
<proteinExistence type="predicted"/>
<dbReference type="PANTHER" id="PTHR12815:SF42">
    <property type="entry name" value="BACTERIAL SURFACE ANTIGEN (D15) DOMAIN-CONTAINING PROTEIN"/>
    <property type="match status" value="1"/>
</dbReference>
<comment type="subcellular location">
    <subcellularLocation>
        <location evidence="1">Membrane</location>
    </subcellularLocation>
</comment>
<keyword evidence="6" id="KW-1185">Reference proteome</keyword>
<dbReference type="EMBL" id="CP000157">
    <property type="protein sequence ID" value="ABC62420.1"/>
    <property type="molecule type" value="Genomic_DNA"/>
</dbReference>
<dbReference type="InterPro" id="IPR039910">
    <property type="entry name" value="D15-like"/>
</dbReference>
<dbReference type="KEGG" id="eli:ELI_01640"/>
<reference evidence="6" key="1">
    <citation type="journal article" date="2009" name="J. Bacteriol.">
        <title>Complete genome sequence of Erythrobacter litoralis HTCC2594.</title>
        <authorList>
            <person name="Oh H.M."/>
            <person name="Giovannoni S.J."/>
            <person name="Ferriera S."/>
            <person name="Johnson J."/>
            <person name="Cho J.C."/>
        </authorList>
    </citation>
    <scope>NUCLEOTIDE SEQUENCE [LARGE SCALE GENOMIC DNA]</scope>
    <source>
        <strain evidence="6">HTCC2594</strain>
    </source>
</reference>
<dbReference type="RefSeq" id="WP_011413296.1">
    <property type="nucleotide sequence ID" value="NC_007722.1"/>
</dbReference>
<accession>Q2ND21</accession>
<dbReference type="Proteomes" id="UP000008808">
    <property type="component" value="Chromosome"/>
</dbReference>
<dbReference type="eggNOG" id="COG0729">
    <property type="taxonomic scope" value="Bacteria"/>
</dbReference>
<dbReference type="Gene3D" id="3.10.20.310">
    <property type="entry name" value="membrane protein fhac"/>
    <property type="match status" value="1"/>
</dbReference>